<evidence type="ECO:0000313" key="1">
    <source>
        <dbReference type="EMBL" id="SPM26862.1"/>
    </source>
</evidence>
<organism evidence="1 2">
    <name type="scientific">Mycobacterium terramassiliense</name>
    <dbReference type="NCBI Taxonomy" id="1841859"/>
    <lineage>
        <taxon>Bacteria</taxon>
        <taxon>Bacillati</taxon>
        <taxon>Actinomycetota</taxon>
        <taxon>Actinomycetes</taxon>
        <taxon>Mycobacteriales</taxon>
        <taxon>Mycobacteriaceae</taxon>
        <taxon>Mycobacterium</taxon>
    </lineage>
</organism>
<gene>
    <name evidence="1" type="ORF">MTAB308_337</name>
</gene>
<dbReference type="Proteomes" id="UP000241595">
    <property type="component" value="Unassembled WGS sequence"/>
</dbReference>
<evidence type="ECO:0000313" key="2">
    <source>
        <dbReference type="Proteomes" id="UP000241595"/>
    </source>
</evidence>
<sequence length="41" mass="4387">MADTDWLLEAKTAYERGNAAAAAAAALIDIANSLRTQKKHD</sequence>
<proteinExistence type="predicted"/>
<keyword evidence="2" id="KW-1185">Reference proteome</keyword>
<protein>
    <submittedName>
        <fullName evidence="1">Mycobacterium terramassiliense ORFan</fullName>
    </submittedName>
</protein>
<reference evidence="1 2" key="1">
    <citation type="submission" date="2017-01" db="EMBL/GenBank/DDBJ databases">
        <authorList>
            <consortium name="Urmite Genomes"/>
        </authorList>
    </citation>
    <scope>NUCLEOTIDE SEQUENCE [LARGE SCALE GENOMIC DNA]</scope>
    <source>
        <strain evidence="1 2">AB308</strain>
    </source>
</reference>
<dbReference type="EMBL" id="FTRV01000008">
    <property type="protein sequence ID" value="SPM26862.1"/>
    <property type="molecule type" value="Genomic_DNA"/>
</dbReference>
<dbReference type="RefSeq" id="WP_281253058.1">
    <property type="nucleotide sequence ID" value="NZ_LT717697.1"/>
</dbReference>
<name>A0A2U3N5R7_9MYCO</name>
<accession>A0A2U3N5R7</accession>
<dbReference type="AlphaFoldDB" id="A0A2U3N5R7"/>